<evidence type="ECO:0000256" key="2">
    <source>
        <dbReference type="ARBA" id="ARBA00022741"/>
    </source>
</evidence>
<keyword evidence="1" id="KW-0813">Transport</keyword>
<sequence>MRRTTTEVAIATRNLGRRYGRKWGLRGCSLSIPAGRVVGLVGPNGAGKSTLMNMMVGLVRPTEGELELLGERVGPNTVLHRVAYIDQEHSLYRTFKVREMLKAGRKLNARWSQRMAEDRLRARGIPLDSKVGELSGGQRAQVALAVALATTPDLLILDEPVASLDPLARKEMMTALMEAKAATGCTIVLSSHVVSELERLCDYLVVLDHGRLRVAGDIDELLDEHRLLVGPAATASAVATAQHVVHRDGGSLLVRGARPVDDPQWTIEPVDLETLVMQYLAMAYQPVRETVA</sequence>
<dbReference type="PROSITE" id="PS50893">
    <property type="entry name" value="ABC_TRANSPORTER_2"/>
    <property type="match status" value="1"/>
</dbReference>
<dbReference type="InterPro" id="IPR027417">
    <property type="entry name" value="P-loop_NTPase"/>
</dbReference>
<reference evidence="5 6" key="1">
    <citation type="submission" date="2016-10" db="EMBL/GenBank/DDBJ databases">
        <authorList>
            <person name="de Groot N.N."/>
        </authorList>
    </citation>
    <scope>NUCLEOTIDE SEQUENCE [LARGE SCALE GENOMIC DNA]</scope>
    <source>
        <strain evidence="5 6">DSM 44149</strain>
    </source>
</reference>
<feature type="domain" description="ABC transporter" evidence="4">
    <location>
        <begin position="10"/>
        <end position="234"/>
    </location>
</feature>
<accession>A0A1H0ARL5</accession>
<keyword evidence="6" id="KW-1185">Reference proteome</keyword>
<evidence type="ECO:0000256" key="1">
    <source>
        <dbReference type="ARBA" id="ARBA00022448"/>
    </source>
</evidence>
<evidence type="ECO:0000256" key="3">
    <source>
        <dbReference type="ARBA" id="ARBA00022840"/>
    </source>
</evidence>
<dbReference type="SUPFAM" id="SSF52540">
    <property type="entry name" value="P-loop containing nucleoside triphosphate hydrolases"/>
    <property type="match status" value="1"/>
</dbReference>
<keyword evidence="3 5" id="KW-0067">ATP-binding</keyword>
<dbReference type="STRING" id="211114.SAMN04489726_6230"/>
<name>A0A1H0ARL5_ALLAB</name>
<evidence type="ECO:0000313" key="6">
    <source>
        <dbReference type="Proteomes" id="UP000183376"/>
    </source>
</evidence>
<keyword evidence="2" id="KW-0547">Nucleotide-binding</keyword>
<dbReference type="InterPro" id="IPR051782">
    <property type="entry name" value="ABC_Transporter_VariousFunc"/>
</dbReference>
<dbReference type="GO" id="GO:0016887">
    <property type="term" value="F:ATP hydrolysis activity"/>
    <property type="evidence" value="ECO:0007669"/>
    <property type="project" value="InterPro"/>
</dbReference>
<proteinExistence type="predicted"/>
<dbReference type="Pfam" id="PF00005">
    <property type="entry name" value="ABC_tran"/>
    <property type="match status" value="1"/>
</dbReference>
<dbReference type="EMBL" id="LT629701">
    <property type="protein sequence ID" value="SDN36015.1"/>
    <property type="molecule type" value="Genomic_DNA"/>
</dbReference>
<dbReference type="AlphaFoldDB" id="A0A1H0ARL5"/>
<dbReference type="Gene3D" id="3.40.50.300">
    <property type="entry name" value="P-loop containing nucleotide triphosphate hydrolases"/>
    <property type="match status" value="1"/>
</dbReference>
<dbReference type="SMART" id="SM00382">
    <property type="entry name" value="AAA"/>
    <property type="match status" value="1"/>
</dbReference>
<gene>
    <name evidence="5" type="ORF">SAMN04489726_6230</name>
</gene>
<dbReference type="CDD" id="cd03230">
    <property type="entry name" value="ABC_DR_subfamily_A"/>
    <property type="match status" value="1"/>
</dbReference>
<protein>
    <submittedName>
        <fullName evidence="5">ABC-2 type transport system ATP-binding protein</fullName>
    </submittedName>
</protein>
<evidence type="ECO:0000259" key="4">
    <source>
        <dbReference type="PROSITE" id="PS50893"/>
    </source>
</evidence>
<dbReference type="eggNOG" id="COG1131">
    <property type="taxonomic scope" value="Bacteria"/>
</dbReference>
<dbReference type="Proteomes" id="UP000183376">
    <property type="component" value="Chromosome I"/>
</dbReference>
<organism evidence="5 6">
    <name type="scientific">Allokutzneria albata</name>
    <name type="common">Kibdelosporangium albatum</name>
    <dbReference type="NCBI Taxonomy" id="211114"/>
    <lineage>
        <taxon>Bacteria</taxon>
        <taxon>Bacillati</taxon>
        <taxon>Actinomycetota</taxon>
        <taxon>Actinomycetes</taxon>
        <taxon>Pseudonocardiales</taxon>
        <taxon>Pseudonocardiaceae</taxon>
        <taxon>Allokutzneria</taxon>
    </lineage>
</organism>
<dbReference type="InterPro" id="IPR003439">
    <property type="entry name" value="ABC_transporter-like_ATP-bd"/>
</dbReference>
<dbReference type="PANTHER" id="PTHR42939">
    <property type="entry name" value="ABC TRANSPORTER ATP-BINDING PROTEIN ALBC-RELATED"/>
    <property type="match status" value="1"/>
</dbReference>
<dbReference type="GO" id="GO:0005524">
    <property type="term" value="F:ATP binding"/>
    <property type="evidence" value="ECO:0007669"/>
    <property type="project" value="UniProtKB-KW"/>
</dbReference>
<dbReference type="PANTHER" id="PTHR42939:SF1">
    <property type="entry name" value="ABC TRANSPORTER ATP-BINDING PROTEIN ALBC-RELATED"/>
    <property type="match status" value="1"/>
</dbReference>
<evidence type="ECO:0000313" key="5">
    <source>
        <dbReference type="EMBL" id="SDN36015.1"/>
    </source>
</evidence>
<dbReference type="InterPro" id="IPR003593">
    <property type="entry name" value="AAA+_ATPase"/>
</dbReference>
<dbReference type="OrthoDB" id="9804819at2"/>